<protein>
    <recommendedName>
        <fullName evidence="3">DUF2188 domain-containing protein</fullName>
    </recommendedName>
</protein>
<evidence type="ECO:0000313" key="2">
    <source>
        <dbReference type="Proteomes" id="UP000294192"/>
    </source>
</evidence>
<dbReference type="EMBL" id="PSZO01000011">
    <property type="protein sequence ID" value="TCG11186.1"/>
    <property type="molecule type" value="Genomic_DNA"/>
</dbReference>
<dbReference type="OrthoDB" id="8858565at2"/>
<evidence type="ECO:0008006" key="3">
    <source>
        <dbReference type="Google" id="ProtNLM"/>
    </source>
</evidence>
<proteinExistence type="predicted"/>
<organism evidence="1 2">
    <name type="scientific">Mycoplasma marinum</name>
    <dbReference type="NCBI Taxonomy" id="1937190"/>
    <lineage>
        <taxon>Bacteria</taxon>
        <taxon>Bacillati</taxon>
        <taxon>Mycoplasmatota</taxon>
        <taxon>Mollicutes</taxon>
        <taxon>Mycoplasmataceae</taxon>
        <taxon>Mycoplasma</taxon>
    </lineage>
</organism>
<name>A0A4R0XKK3_9MOLU</name>
<dbReference type="RefSeq" id="WP_131599126.1">
    <property type="nucleotide sequence ID" value="NZ_CBDBYK010000011.1"/>
</dbReference>
<keyword evidence="2" id="KW-1185">Reference proteome</keyword>
<accession>A0A4R0XKK3</accession>
<evidence type="ECO:0000313" key="1">
    <source>
        <dbReference type="EMBL" id="TCG11186.1"/>
    </source>
</evidence>
<dbReference type="Pfam" id="PF09954">
    <property type="entry name" value="DUF2188"/>
    <property type="match status" value="1"/>
</dbReference>
<dbReference type="InterPro" id="IPR018691">
    <property type="entry name" value="DUF2188"/>
</dbReference>
<sequence>MAKDVMVQQNDDGKWLVRTTGSQRALKLFLTQKEASEYGKLLAKKNQSEFRMKDKKGKVRETISYKK</sequence>
<dbReference type="AlphaFoldDB" id="A0A4R0XKK3"/>
<gene>
    <name evidence="1" type="ORF">C4B24_02790</name>
</gene>
<reference evidence="1 2" key="1">
    <citation type="submission" date="2018-02" db="EMBL/GenBank/DDBJ databases">
        <title>Mycoplasma marinum and Mycoplasma todarodis sp. nov., moderately halophilic and psychrotolerant mycoplasmas isolated from cephalopods.</title>
        <authorList>
            <person name="Viver T."/>
        </authorList>
    </citation>
    <scope>NUCLEOTIDE SEQUENCE [LARGE SCALE GENOMIC DNA]</scope>
    <source>
        <strain evidence="1 2">PE</strain>
    </source>
</reference>
<comment type="caution">
    <text evidence="1">The sequence shown here is derived from an EMBL/GenBank/DDBJ whole genome shotgun (WGS) entry which is preliminary data.</text>
</comment>
<dbReference type="Proteomes" id="UP000294192">
    <property type="component" value="Unassembled WGS sequence"/>
</dbReference>